<dbReference type="InterPro" id="IPR020561">
    <property type="entry name" value="PRibGlycinamid_synth_ATP-grasp"/>
</dbReference>
<dbReference type="NCBIfam" id="TIGR00877">
    <property type="entry name" value="purD"/>
    <property type="match status" value="1"/>
</dbReference>
<dbReference type="Proteomes" id="UP000809910">
    <property type="component" value="Unassembled WGS sequence"/>
</dbReference>
<dbReference type="PANTHER" id="PTHR43472:SF1">
    <property type="entry name" value="PHOSPHORIBOSYLAMINE--GLYCINE LIGASE, CHLOROPLASTIC"/>
    <property type="match status" value="1"/>
</dbReference>
<dbReference type="InterPro" id="IPR016185">
    <property type="entry name" value="PreATP-grasp_dom_sf"/>
</dbReference>
<proteinExistence type="inferred from homology"/>
<comment type="pathway">
    <text evidence="2 11">Purine metabolism; IMP biosynthesis via de novo pathway; N(1)-(5-phospho-D-ribosyl)glycinamide from 5-phospho-alpha-D-ribose 1-diphosphate: step 2/2.</text>
</comment>
<dbReference type="Gene3D" id="3.40.50.20">
    <property type="match status" value="1"/>
</dbReference>
<evidence type="ECO:0000313" key="15">
    <source>
        <dbReference type="Proteomes" id="UP000809910"/>
    </source>
</evidence>
<keyword evidence="15" id="KW-1185">Reference proteome</keyword>
<evidence type="ECO:0000259" key="13">
    <source>
        <dbReference type="PROSITE" id="PS50975"/>
    </source>
</evidence>
<evidence type="ECO:0000256" key="1">
    <source>
        <dbReference type="ARBA" id="ARBA00001936"/>
    </source>
</evidence>
<dbReference type="GO" id="GO:0004637">
    <property type="term" value="F:phosphoribosylamine-glycine ligase activity"/>
    <property type="evidence" value="ECO:0007669"/>
    <property type="project" value="UniProtKB-EC"/>
</dbReference>
<keyword evidence="5 12" id="KW-0547">Nucleotide-binding</keyword>
<dbReference type="SMART" id="SM01209">
    <property type="entry name" value="GARS_A"/>
    <property type="match status" value="1"/>
</dbReference>
<dbReference type="SUPFAM" id="SSF56059">
    <property type="entry name" value="Glutathione synthetase ATP-binding domain-like"/>
    <property type="match status" value="1"/>
</dbReference>
<evidence type="ECO:0000256" key="12">
    <source>
        <dbReference type="PROSITE-ProRule" id="PRU00409"/>
    </source>
</evidence>
<dbReference type="RefSeq" id="WP_203107813.1">
    <property type="nucleotide sequence ID" value="NZ_JADOBG010000002.1"/>
</dbReference>
<gene>
    <name evidence="11 14" type="primary">purD</name>
    <name evidence="14" type="ORF">I5282_10710</name>
</gene>
<name>A0ABS1WCQ4_9GAMM</name>
<evidence type="ECO:0000256" key="7">
    <source>
        <dbReference type="ARBA" id="ARBA00022840"/>
    </source>
</evidence>
<dbReference type="PANTHER" id="PTHR43472">
    <property type="entry name" value="PHOSPHORIBOSYLAMINE--GLYCINE LIGASE"/>
    <property type="match status" value="1"/>
</dbReference>
<dbReference type="EC" id="6.3.4.13" evidence="3 11"/>
<keyword evidence="7 12" id="KW-0067">ATP-binding</keyword>
<comment type="catalytic activity">
    <reaction evidence="11">
        <text>5-phospho-beta-D-ribosylamine + glycine + ATP = N(1)-(5-phospho-beta-D-ribosyl)glycinamide + ADP + phosphate + H(+)</text>
        <dbReference type="Rhea" id="RHEA:17453"/>
        <dbReference type="ChEBI" id="CHEBI:15378"/>
        <dbReference type="ChEBI" id="CHEBI:30616"/>
        <dbReference type="ChEBI" id="CHEBI:43474"/>
        <dbReference type="ChEBI" id="CHEBI:57305"/>
        <dbReference type="ChEBI" id="CHEBI:58681"/>
        <dbReference type="ChEBI" id="CHEBI:143788"/>
        <dbReference type="ChEBI" id="CHEBI:456216"/>
        <dbReference type="EC" id="6.3.4.13"/>
    </reaction>
</comment>
<reference evidence="14 15" key="1">
    <citation type="submission" date="2020-12" db="EMBL/GenBank/DDBJ databases">
        <title>WGS of Legionella: environmental sample.</title>
        <authorList>
            <person name="Cristino S."/>
            <person name="Girolamini L."/>
            <person name="Salaris S."/>
            <person name="Pascale M.R."/>
            <person name="Mazzotta M."/>
            <person name="Orsini M."/>
            <person name="Grottola A."/>
        </authorList>
    </citation>
    <scope>NUCLEOTIDE SEQUENCE [LARGE SCALE GENOMIC DNA]</scope>
    <source>
        <strain evidence="14 15">30cs62</strain>
    </source>
</reference>
<dbReference type="PROSITE" id="PS50975">
    <property type="entry name" value="ATP_GRASP"/>
    <property type="match status" value="1"/>
</dbReference>
<dbReference type="Gene3D" id="3.30.1490.20">
    <property type="entry name" value="ATP-grasp fold, A domain"/>
    <property type="match status" value="1"/>
</dbReference>
<sequence length="438" mass="47776">MNILIIGSGAREHAIAKALSMSVHKPSLFCCGTSYNPGIQGLSQGFWVGDSTDIERITDQARQWRIDFAIIGPEAPLEQGLADVLWDSGIPVVGPKKALAQIETSKGFARDLMQKYQISGLPKYQVFSNPEGISEFLAELGENNYVVKANGLMAGKGVKVAGDHLHSFAEALVFCSEIFAQGQTLVIEEKLIGQEFSFMCFSDGTSLIPMPLIQDNKRAFEDDKGPNTGGMGSYTAADHHLPFLSHSDVEQAFKINQSVVNALMTEMNEKYIGIIYGGFIATATGVSVIEFNARFGDPESLNVLSILESDFVDLCRAMIKGTLQSEQVLFSQKATVCKYAVPEGYPDHPLRHVEIDISSVVNDHYLYLAGVNEENGLLYATGSRTAAYVGVADNIPAAEQIAEQELSQIKGPVFHRKDIGTSSLINKRIDAMRKLRSL</sequence>
<dbReference type="InterPro" id="IPR037123">
    <property type="entry name" value="PRibGlycinamide_synth_C_sf"/>
</dbReference>
<dbReference type="InterPro" id="IPR011054">
    <property type="entry name" value="Rudment_hybrid_motif"/>
</dbReference>
<dbReference type="EMBL" id="JADWVN010000019">
    <property type="protein sequence ID" value="MBL7527040.1"/>
    <property type="molecule type" value="Genomic_DNA"/>
</dbReference>
<accession>A0ABS1WCQ4</accession>
<evidence type="ECO:0000256" key="8">
    <source>
        <dbReference type="ARBA" id="ARBA00038345"/>
    </source>
</evidence>
<evidence type="ECO:0000256" key="5">
    <source>
        <dbReference type="ARBA" id="ARBA00022741"/>
    </source>
</evidence>
<dbReference type="SUPFAM" id="SSF52440">
    <property type="entry name" value="PreATP-grasp domain"/>
    <property type="match status" value="1"/>
</dbReference>
<dbReference type="Gene3D" id="3.90.600.10">
    <property type="entry name" value="Phosphoribosylglycinamide synthetase, C-terminal domain"/>
    <property type="match status" value="1"/>
</dbReference>
<dbReference type="SUPFAM" id="SSF51246">
    <property type="entry name" value="Rudiment single hybrid motif"/>
    <property type="match status" value="1"/>
</dbReference>
<dbReference type="HAMAP" id="MF_00138">
    <property type="entry name" value="GARS"/>
    <property type="match status" value="1"/>
</dbReference>
<keyword evidence="6 11" id="KW-0658">Purine biosynthesis</keyword>
<evidence type="ECO:0000313" key="14">
    <source>
        <dbReference type="EMBL" id="MBL7527040.1"/>
    </source>
</evidence>
<evidence type="ECO:0000256" key="10">
    <source>
        <dbReference type="ARBA" id="ARBA00042864"/>
    </source>
</evidence>
<dbReference type="Pfam" id="PF02843">
    <property type="entry name" value="GARS_C"/>
    <property type="match status" value="1"/>
</dbReference>
<keyword evidence="4 11" id="KW-0436">Ligase</keyword>
<dbReference type="Pfam" id="PF02844">
    <property type="entry name" value="GARS_N"/>
    <property type="match status" value="1"/>
</dbReference>
<dbReference type="InterPro" id="IPR020560">
    <property type="entry name" value="PRibGlycinamide_synth_C-dom"/>
</dbReference>
<comment type="cofactor">
    <cofactor evidence="1">
        <name>Mn(2+)</name>
        <dbReference type="ChEBI" id="CHEBI:29035"/>
    </cofactor>
</comment>
<organism evidence="14 15">
    <name type="scientific">Legionella bononiensis</name>
    <dbReference type="NCBI Taxonomy" id="2793102"/>
    <lineage>
        <taxon>Bacteria</taxon>
        <taxon>Pseudomonadati</taxon>
        <taxon>Pseudomonadota</taxon>
        <taxon>Gammaproteobacteria</taxon>
        <taxon>Legionellales</taxon>
        <taxon>Legionellaceae</taxon>
        <taxon>Legionella</taxon>
    </lineage>
</organism>
<dbReference type="InterPro" id="IPR013815">
    <property type="entry name" value="ATP_grasp_subdomain_1"/>
</dbReference>
<dbReference type="SMART" id="SM01210">
    <property type="entry name" value="GARS_C"/>
    <property type="match status" value="1"/>
</dbReference>
<feature type="domain" description="ATP-grasp" evidence="13">
    <location>
        <begin position="110"/>
        <end position="320"/>
    </location>
</feature>
<evidence type="ECO:0000256" key="6">
    <source>
        <dbReference type="ARBA" id="ARBA00022755"/>
    </source>
</evidence>
<dbReference type="InterPro" id="IPR011761">
    <property type="entry name" value="ATP-grasp"/>
</dbReference>
<evidence type="ECO:0000256" key="4">
    <source>
        <dbReference type="ARBA" id="ARBA00022598"/>
    </source>
</evidence>
<evidence type="ECO:0000256" key="2">
    <source>
        <dbReference type="ARBA" id="ARBA00005174"/>
    </source>
</evidence>
<comment type="similarity">
    <text evidence="8 11">Belongs to the GARS family.</text>
</comment>
<protein>
    <recommendedName>
        <fullName evidence="3 11">Phosphoribosylamine--glycine ligase</fullName>
        <ecNumber evidence="3 11">6.3.4.13</ecNumber>
    </recommendedName>
    <alternativeName>
        <fullName evidence="11">GARS</fullName>
    </alternativeName>
    <alternativeName>
        <fullName evidence="9 11">Glycinamide ribonucleotide synthetase</fullName>
    </alternativeName>
    <alternativeName>
        <fullName evidence="10 11">Phosphoribosylglycinamide synthetase</fullName>
    </alternativeName>
</protein>
<dbReference type="InterPro" id="IPR020562">
    <property type="entry name" value="PRibGlycinamide_synth_N"/>
</dbReference>
<evidence type="ECO:0000256" key="11">
    <source>
        <dbReference type="HAMAP-Rule" id="MF_00138"/>
    </source>
</evidence>
<evidence type="ECO:0000256" key="9">
    <source>
        <dbReference type="ARBA" id="ARBA00042242"/>
    </source>
</evidence>
<dbReference type="Pfam" id="PF01071">
    <property type="entry name" value="GARS_A"/>
    <property type="match status" value="1"/>
</dbReference>
<comment type="caution">
    <text evidence="14">The sequence shown here is derived from an EMBL/GenBank/DDBJ whole genome shotgun (WGS) entry which is preliminary data.</text>
</comment>
<dbReference type="InterPro" id="IPR000115">
    <property type="entry name" value="PRibGlycinamide_synth"/>
</dbReference>
<dbReference type="Gene3D" id="3.30.470.20">
    <property type="entry name" value="ATP-grasp fold, B domain"/>
    <property type="match status" value="1"/>
</dbReference>
<evidence type="ECO:0000256" key="3">
    <source>
        <dbReference type="ARBA" id="ARBA00013255"/>
    </source>
</evidence>